<accession>A0A8S1WQS0</accession>
<proteinExistence type="predicted"/>
<comment type="caution">
    <text evidence="1">The sequence shown here is derived from an EMBL/GenBank/DDBJ whole genome shotgun (WGS) entry which is preliminary data.</text>
</comment>
<dbReference type="AlphaFoldDB" id="A0A8S1WQS0"/>
<dbReference type="EMBL" id="CAJJDP010000097">
    <property type="protein sequence ID" value="CAD8190725.1"/>
    <property type="molecule type" value="Genomic_DNA"/>
</dbReference>
<evidence type="ECO:0000313" key="2">
    <source>
        <dbReference type="Proteomes" id="UP000683925"/>
    </source>
</evidence>
<dbReference type="Proteomes" id="UP000683925">
    <property type="component" value="Unassembled WGS sequence"/>
</dbReference>
<protein>
    <submittedName>
        <fullName evidence="1">Uncharacterized protein</fullName>
    </submittedName>
</protein>
<gene>
    <name evidence="1" type="ORF">POCTA_138.1.T0980062</name>
</gene>
<organism evidence="1 2">
    <name type="scientific">Paramecium octaurelia</name>
    <dbReference type="NCBI Taxonomy" id="43137"/>
    <lineage>
        <taxon>Eukaryota</taxon>
        <taxon>Sar</taxon>
        <taxon>Alveolata</taxon>
        <taxon>Ciliophora</taxon>
        <taxon>Intramacronucleata</taxon>
        <taxon>Oligohymenophorea</taxon>
        <taxon>Peniculida</taxon>
        <taxon>Parameciidae</taxon>
        <taxon>Paramecium</taxon>
    </lineage>
</organism>
<evidence type="ECO:0000313" key="1">
    <source>
        <dbReference type="EMBL" id="CAD8190725.1"/>
    </source>
</evidence>
<reference evidence="1" key="1">
    <citation type="submission" date="2021-01" db="EMBL/GenBank/DDBJ databases">
        <authorList>
            <consortium name="Genoscope - CEA"/>
            <person name="William W."/>
        </authorList>
    </citation>
    <scope>NUCLEOTIDE SEQUENCE</scope>
</reference>
<sequence length="75" mass="8856">MIISSIQGWLAKTIIQIIIRLAIYLQIRELQQEIKNHCRLIQQQIMAQKLKSVIVKSILEQYNLQQTKVLKIEQV</sequence>
<keyword evidence="2" id="KW-1185">Reference proteome</keyword>
<name>A0A8S1WQS0_PAROT</name>